<evidence type="ECO:0000256" key="5">
    <source>
        <dbReference type="ARBA" id="ARBA00022917"/>
    </source>
</evidence>
<keyword evidence="6 9" id="KW-0030">Aminoacyl-tRNA synthetase</keyword>
<dbReference type="InterPro" id="IPR002305">
    <property type="entry name" value="aa-tRNA-synth_Ic"/>
</dbReference>
<dbReference type="Proteomes" id="UP000703893">
    <property type="component" value="Unassembled WGS sequence"/>
</dbReference>
<dbReference type="PANTHER" id="PTHR11766">
    <property type="entry name" value="TYROSYL-TRNA SYNTHETASE"/>
    <property type="match status" value="1"/>
</dbReference>
<dbReference type="GO" id="GO:0005524">
    <property type="term" value="F:ATP binding"/>
    <property type="evidence" value="ECO:0007669"/>
    <property type="project" value="UniProtKB-KW"/>
</dbReference>
<evidence type="ECO:0000256" key="1">
    <source>
        <dbReference type="ARBA" id="ARBA00013160"/>
    </source>
</evidence>
<comment type="catalytic activity">
    <reaction evidence="7">
        <text>tRNA(Tyr) + L-tyrosine + ATP = L-tyrosyl-tRNA(Tyr) + AMP + diphosphate + H(+)</text>
        <dbReference type="Rhea" id="RHEA:10220"/>
        <dbReference type="Rhea" id="RHEA-COMP:9706"/>
        <dbReference type="Rhea" id="RHEA-COMP:9707"/>
        <dbReference type="ChEBI" id="CHEBI:15378"/>
        <dbReference type="ChEBI" id="CHEBI:30616"/>
        <dbReference type="ChEBI" id="CHEBI:33019"/>
        <dbReference type="ChEBI" id="CHEBI:58315"/>
        <dbReference type="ChEBI" id="CHEBI:78442"/>
        <dbReference type="ChEBI" id="CHEBI:78536"/>
        <dbReference type="ChEBI" id="CHEBI:456215"/>
        <dbReference type="EC" id="6.1.1.1"/>
    </reaction>
</comment>
<dbReference type="SUPFAM" id="SSF52374">
    <property type="entry name" value="Nucleotidylyl transferase"/>
    <property type="match status" value="1"/>
</dbReference>
<keyword evidence="5 9" id="KW-0648">Protein biosynthesis</keyword>
<organism evidence="10 11">
    <name type="scientific">Candidatus Tanganyikabacteria bacterium</name>
    <dbReference type="NCBI Taxonomy" id="2961651"/>
    <lineage>
        <taxon>Bacteria</taxon>
        <taxon>Bacillati</taxon>
        <taxon>Candidatus Sericytochromatia</taxon>
        <taxon>Candidatus Tanganyikabacteria</taxon>
    </lineage>
</organism>
<dbReference type="AlphaFoldDB" id="A0A937X2C4"/>
<dbReference type="EMBL" id="VGJX01000284">
    <property type="protein sequence ID" value="MBM3274659.1"/>
    <property type="molecule type" value="Genomic_DNA"/>
</dbReference>
<comment type="caution">
    <text evidence="10">The sequence shown here is derived from an EMBL/GenBank/DDBJ whole genome shotgun (WGS) entry which is preliminary data.</text>
</comment>
<gene>
    <name evidence="10" type="primary">tyrS</name>
    <name evidence="10" type="ORF">FJZ00_05880</name>
</gene>
<evidence type="ECO:0000313" key="11">
    <source>
        <dbReference type="Proteomes" id="UP000703893"/>
    </source>
</evidence>
<sequence>MQAQIREISVGAQEVFPMPDMARKLALKRPLRVKLGFDPTKPDLHLGHAVVLNGLRRFQQAGHQIVVIIGDFTARIGDPTGKESARPPLSAEEIAVNARTYLDQLGILIDLAKAEIRHNSEWLANLSLEEV</sequence>
<evidence type="ECO:0000256" key="3">
    <source>
        <dbReference type="ARBA" id="ARBA00022741"/>
    </source>
</evidence>
<evidence type="ECO:0000256" key="4">
    <source>
        <dbReference type="ARBA" id="ARBA00022840"/>
    </source>
</evidence>
<dbReference type="Gene3D" id="3.40.50.620">
    <property type="entry name" value="HUPs"/>
    <property type="match status" value="1"/>
</dbReference>
<keyword evidence="4 9" id="KW-0067">ATP-binding</keyword>
<dbReference type="InterPro" id="IPR002307">
    <property type="entry name" value="Tyr-tRNA-ligase"/>
</dbReference>
<evidence type="ECO:0000313" key="10">
    <source>
        <dbReference type="EMBL" id="MBM3274659.1"/>
    </source>
</evidence>
<dbReference type="GO" id="GO:0006437">
    <property type="term" value="P:tyrosyl-tRNA aminoacylation"/>
    <property type="evidence" value="ECO:0007669"/>
    <property type="project" value="UniProtKB-UniRule"/>
</dbReference>
<name>A0A937X2C4_9BACT</name>
<reference evidence="10 11" key="1">
    <citation type="submission" date="2019-03" db="EMBL/GenBank/DDBJ databases">
        <title>Lake Tanganyika Metagenome-Assembled Genomes (MAGs).</title>
        <authorList>
            <person name="Tran P."/>
        </authorList>
    </citation>
    <scope>NUCLEOTIDE SEQUENCE [LARGE SCALE GENOMIC DNA]</scope>
    <source>
        <strain evidence="10">K_DeepCast_65m_m2_236</strain>
    </source>
</reference>
<dbReference type="Pfam" id="PF00579">
    <property type="entry name" value="tRNA-synt_1b"/>
    <property type="match status" value="1"/>
</dbReference>
<dbReference type="EC" id="6.1.1.1" evidence="1 8"/>
<accession>A0A937X2C4</accession>
<dbReference type="InterPro" id="IPR014729">
    <property type="entry name" value="Rossmann-like_a/b/a_fold"/>
</dbReference>
<evidence type="ECO:0000256" key="9">
    <source>
        <dbReference type="RuleBase" id="RU363036"/>
    </source>
</evidence>
<dbReference type="GO" id="GO:0004831">
    <property type="term" value="F:tyrosine-tRNA ligase activity"/>
    <property type="evidence" value="ECO:0007669"/>
    <property type="project" value="UniProtKB-UniRule"/>
</dbReference>
<evidence type="ECO:0000256" key="8">
    <source>
        <dbReference type="NCBIfam" id="TIGR00234"/>
    </source>
</evidence>
<comment type="similarity">
    <text evidence="9">Belongs to the class-I aminoacyl-tRNA synthetase family.</text>
</comment>
<evidence type="ECO:0000256" key="7">
    <source>
        <dbReference type="ARBA" id="ARBA00048248"/>
    </source>
</evidence>
<evidence type="ECO:0000256" key="6">
    <source>
        <dbReference type="ARBA" id="ARBA00023146"/>
    </source>
</evidence>
<keyword evidence="2 9" id="KW-0436">Ligase</keyword>
<evidence type="ECO:0000256" key="2">
    <source>
        <dbReference type="ARBA" id="ARBA00022598"/>
    </source>
</evidence>
<dbReference type="PANTHER" id="PTHR11766:SF1">
    <property type="entry name" value="TYROSINE--TRNA LIGASE"/>
    <property type="match status" value="1"/>
</dbReference>
<dbReference type="NCBIfam" id="TIGR00234">
    <property type="entry name" value="tyrS"/>
    <property type="match status" value="1"/>
</dbReference>
<feature type="non-terminal residue" evidence="10">
    <location>
        <position position="131"/>
    </location>
</feature>
<proteinExistence type="inferred from homology"/>
<protein>
    <recommendedName>
        <fullName evidence="1 8">Tyrosine--tRNA ligase</fullName>
        <ecNumber evidence="1 8">6.1.1.1</ecNumber>
    </recommendedName>
</protein>
<keyword evidence="3 9" id="KW-0547">Nucleotide-binding</keyword>
<dbReference type="GO" id="GO:0005829">
    <property type="term" value="C:cytosol"/>
    <property type="evidence" value="ECO:0007669"/>
    <property type="project" value="TreeGrafter"/>
</dbReference>
<dbReference type="InterPro" id="IPR024088">
    <property type="entry name" value="Tyr-tRNA-ligase_bac-type"/>
</dbReference>